<feature type="domain" description="Nudix hydrolase" evidence="2">
    <location>
        <begin position="70"/>
        <end position="156"/>
    </location>
</feature>
<dbReference type="InterPro" id="IPR000086">
    <property type="entry name" value="NUDIX_hydrolase_dom"/>
</dbReference>
<keyword evidence="3" id="KW-0378">Hydrolase</keyword>
<gene>
    <name evidence="3" type="ORF">NMN56_018615</name>
</gene>
<accession>A0ABT6ZXZ8</accession>
<feature type="compositionally biased region" description="Basic residues" evidence="1">
    <location>
        <begin position="198"/>
        <end position="208"/>
    </location>
</feature>
<dbReference type="GO" id="GO:0016787">
    <property type="term" value="F:hydrolase activity"/>
    <property type="evidence" value="ECO:0007669"/>
    <property type="project" value="UniProtKB-KW"/>
</dbReference>
<organism evidence="3 4">
    <name type="scientific">Streptomyces iconiensis</name>
    <dbReference type="NCBI Taxonomy" id="1384038"/>
    <lineage>
        <taxon>Bacteria</taxon>
        <taxon>Bacillati</taxon>
        <taxon>Actinomycetota</taxon>
        <taxon>Actinomycetes</taxon>
        <taxon>Kitasatosporales</taxon>
        <taxon>Streptomycetaceae</taxon>
        <taxon>Streptomyces</taxon>
    </lineage>
</organism>
<feature type="region of interest" description="Disordered" evidence="1">
    <location>
        <begin position="1"/>
        <end position="58"/>
    </location>
</feature>
<dbReference type="RefSeq" id="WP_283742495.1">
    <property type="nucleotide sequence ID" value="NZ_JANCPR020000017.1"/>
</dbReference>
<dbReference type="Gene3D" id="3.90.79.10">
    <property type="entry name" value="Nucleoside Triphosphate Pyrophosphohydrolase"/>
    <property type="match status" value="1"/>
</dbReference>
<dbReference type="InterPro" id="IPR015797">
    <property type="entry name" value="NUDIX_hydrolase-like_dom_sf"/>
</dbReference>
<sequence length="208" mass="22839">MTPHSRARLRRHPQHPAPRAVSPTPPLIPPLTKELAWARRPPAPGAPPAPHSPTNSAASCWCTPRTSRAGTCPAGTWTKGARVLRAACEREVHEELGLAVAVSPEPLVTAWVSATDRPPHLYRLFDGGRLTADQQGAVRLQHSELTDWRFFPPETTDPEVIPPSLRPIWNTLKTARITGRPAYLEVARQGGPGSGERPKRRRVRVPAH</sequence>
<feature type="compositionally biased region" description="Basic residues" evidence="1">
    <location>
        <begin position="1"/>
        <end position="14"/>
    </location>
</feature>
<evidence type="ECO:0000259" key="2">
    <source>
        <dbReference type="Pfam" id="PF00293"/>
    </source>
</evidence>
<dbReference type="EC" id="3.6.-.-" evidence="3"/>
<feature type="region of interest" description="Disordered" evidence="1">
    <location>
        <begin position="187"/>
        <end position="208"/>
    </location>
</feature>
<comment type="caution">
    <text evidence="3">The sequence shown here is derived from an EMBL/GenBank/DDBJ whole genome shotgun (WGS) entry which is preliminary data.</text>
</comment>
<evidence type="ECO:0000313" key="3">
    <source>
        <dbReference type="EMBL" id="MDJ1133942.1"/>
    </source>
</evidence>
<dbReference type="SUPFAM" id="SSF55811">
    <property type="entry name" value="Nudix"/>
    <property type="match status" value="1"/>
</dbReference>
<dbReference type="Proteomes" id="UP001214441">
    <property type="component" value="Unassembled WGS sequence"/>
</dbReference>
<feature type="compositionally biased region" description="Pro residues" evidence="1">
    <location>
        <begin position="41"/>
        <end position="51"/>
    </location>
</feature>
<dbReference type="EMBL" id="JANCPR020000017">
    <property type="protein sequence ID" value="MDJ1133942.1"/>
    <property type="molecule type" value="Genomic_DNA"/>
</dbReference>
<evidence type="ECO:0000313" key="4">
    <source>
        <dbReference type="Proteomes" id="UP001214441"/>
    </source>
</evidence>
<dbReference type="Pfam" id="PF00293">
    <property type="entry name" value="NUDIX"/>
    <property type="match status" value="1"/>
</dbReference>
<protein>
    <submittedName>
        <fullName evidence="3">NUDIX hydrolase</fullName>
        <ecNumber evidence="3">3.6.-.-</ecNumber>
    </submittedName>
</protein>
<evidence type="ECO:0000256" key="1">
    <source>
        <dbReference type="SAM" id="MobiDB-lite"/>
    </source>
</evidence>
<proteinExistence type="predicted"/>
<reference evidence="3 4" key="1">
    <citation type="submission" date="2023-05" db="EMBL/GenBank/DDBJ databases">
        <title>Streptantibioticus silvisoli sp. nov., acidotolerant actinomycetes 1 from pine litter.</title>
        <authorList>
            <person name="Swiecimska M."/>
            <person name="Golinska P."/>
            <person name="Sangal V."/>
            <person name="Wachnowicz B."/>
            <person name="Goodfellow M."/>
        </authorList>
    </citation>
    <scope>NUCLEOTIDE SEQUENCE [LARGE SCALE GENOMIC DNA]</scope>
    <source>
        <strain evidence="3 4">DSM 42109</strain>
    </source>
</reference>
<name>A0ABT6ZXZ8_9ACTN</name>
<keyword evidence="4" id="KW-1185">Reference proteome</keyword>